<dbReference type="Pfam" id="PF00472">
    <property type="entry name" value="RF-1"/>
    <property type="match status" value="1"/>
</dbReference>
<reference evidence="4" key="2">
    <citation type="submission" date="2024-06" db="EMBL/GenBank/DDBJ databases">
        <authorList>
            <person name="Plum-Jensen L.E."/>
            <person name="Schramm A."/>
            <person name="Marshall I.P.G."/>
        </authorList>
    </citation>
    <scope>NUCLEOTIDE SEQUENCE</scope>
    <source>
        <strain evidence="4">Rat1</strain>
    </source>
</reference>
<dbReference type="InterPro" id="IPR017509">
    <property type="entry name" value="PrfH"/>
</dbReference>
<dbReference type="SUPFAM" id="SSF75620">
    <property type="entry name" value="Release factor"/>
    <property type="match status" value="1"/>
</dbReference>
<dbReference type="AlphaFoldDB" id="A0AAU8LW56"/>
<protein>
    <submittedName>
        <fullName evidence="4">Peptide chain release factor H</fullName>
    </submittedName>
</protein>
<dbReference type="KEGG" id="eaj:Q3M24_01530"/>
<dbReference type="PANTHER" id="PTHR43804">
    <property type="entry name" value="LD18447P"/>
    <property type="match status" value="1"/>
</dbReference>
<name>A0AAU8LW56_9BACT</name>
<sequence length="210" mass="23972">METCWLQITAGRGPEECARAVFLLLRALSDEAAQRDIRVDCLEIIQGEHPKTLRSALLSLAGKDCAAFIRSWEGTIQWIAQSPFRPRHKRKNWFVGVQQVVPPEEKELGNKDFRFESMRASGPGGQHVNKVNSAIRVTHLPTGLTAMAQEERSQHMNKKLALTRLLARIQEEQNARVKQSQQEQWGLHNELERGNPVRVFQGERFQEKKG</sequence>
<evidence type="ECO:0000256" key="2">
    <source>
        <dbReference type="SAM" id="MobiDB-lite"/>
    </source>
</evidence>
<accession>A0AAU8LW56</accession>
<dbReference type="Gene3D" id="3.30.70.1660">
    <property type="match status" value="1"/>
</dbReference>
<dbReference type="PROSITE" id="PS00745">
    <property type="entry name" value="RF_PROK_I"/>
    <property type="match status" value="1"/>
</dbReference>
<dbReference type="GO" id="GO:0003747">
    <property type="term" value="F:translation release factor activity"/>
    <property type="evidence" value="ECO:0007669"/>
    <property type="project" value="InterPro"/>
</dbReference>
<feature type="region of interest" description="Disordered" evidence="2">
    <location>
        <begin position="180"/>
        <end position="210"/>
    </location>
</feature>
<organism evidence="4">
    <name type="scientific">Candidatus Electrothrix aestuarii</name>
    <dbReference type="NCBI Taxonomy" id="3062594"/>
    <lineage>
        <taxon>Bacteria</taxon>
        <taxon>Pseudomonadati</taxon>
        <taxon>Thermodesulfobacteriota</taxon>
        <taxon>Desulfobulbia</taxon>
        <taxon>Desulfobulbales</taxon>
        <taxon>Desulfobulbaceae</taxon>
        <taxon>Candidatus Electrothrix</taxon>
    </lineage>
</organism>
<evidence type="ECO:0000256" key="1">
    <source>
        <dbReference type="ARBA" id="ARBA00010835"/>
    </source>
</evidence>
<dbReference type="InterPro" id="IPR000352">
    <property type="entry name" value="Pep_chain_release_fac_I"/>
</dbReference>
<dbReference type="InterPro" id="IPR045853">
    <property type="entry name" value="Pep_chain_release_fac_I_sf"/>
</dbReference>
<reference evidence="4" key="1">
    <citation type="journal article" date="2024" name="Syst. Appl. Microbiol.">
        <title>First single-strain enrichments of Electrothrix cable bacteria, description of E. aestuarii sp. nov. and E. rattekaaiensis sp. nov., and proposal of a cable bacteria taxonomy following the rules of the SeqCode.</title>
        <authorList>
            <person name="Plum-Jensen L.E."/>
            <person name="Schramm A."/>
            <person name="Marshall I.P.G."/>
        </authorList>
    </citation>
    <scope>NUCLEOTIDE SEQUENCE</scope>
    <source>
        <strain evidence="4">Rat1</strain>
    </source>
</reference>
<dbReference type="PANTHER" id="PTHR43804:SF9">
    <property type="entry name" value="PEPTIDE CHAIN RELEASE FACTOR HOMOLOG-RELATED"/>
    <property type="match status" value="1"/>
</dbReference>
<dbReference type="Gene3D" id="3.30.160.20">
    <property type="match status" value="1"/>
</dbReference>
<comment type="similarity">
    <text evidence="1">Belongs to the prokaryotic/mitochondrial release factor family.</text>
</comment>
<evidence type="ECO:0000259" key="3">
    <source>
        <dbReference type="PROSITE" id="PS00745"/>
    </source>
</evidence>
<proteinExistence type="inferred from homology"/>
<dbReference type="EMBL" id="CP159373">
    <property type="protein sequence ID" value="XCN73459.1"/>
    <property type="molecule type" value="Genomic_DNA"/>
</dbReference>
<feature type="domain" description="Prokaryotic-type class I peptide chain release factors" evidence="3">
    <location>
        <begin position="119"/>
        <end position="135"/>
    </location>
</feature>
<evidence type="ECO:0000313" key="4">
    <source>
        <dbReference type="EMBL" id="XCN73459.1"/>
    </source>
</evidence>
<dbReference type="NCBIfam" id="TIGR03072">
    <property type="entry name" value="release_prfH"/>
    <property type="match status" value="1"/>
</dbReference>
<gene>
    <name evidence="4" type="primary">prfH</name>
    <name evidence="4" type="ORF">Q3M24_01530</name>
</gene>
<dbReference type="InterPro" id="IPR050057">
    <property type="entry name" value="Prokaryotic/Mito_RF"/>
</dbReference>